<organism evidence="1 2">
    <name type="scientific">Nostoc commune NIES-4072</name>
    <dbReference type="NCBI Taxonomy" id="2005467"/>
    <lineage>
        <taxon>Bacteria</taxon>
        <taxon>Bacillati</taxon>
        <taxon>Cyanobacteriota</taxon>
        <taxon>Cyanophyceae</taxon>
        <taxon>Nostocales</taxon>
        <taxon>Nostocaceae</taxon>
        <taxon>Nostoc</taxon>
    </lineage>
</organism>
<protein>
    <recommendedName>
        <fullName evidence="3">DUF2281 domain-containing protein</fullName>
    </recommendedName>
</protein>
<evidence type="ECO:0008006" key="3">
    <source>
        <dbReference type="Google" id="ProtNLM"/>
    </source>
</evidence>
<evidence type="ECO:0000313" key="2">
    <source>
        <dbReference type="Proteomes" id="UP000245124"/>
    </source>
</evidence>
<accession>A0A2R5FU82</accession>
<dbReference type="OrthoDB" id="9256236at2"/>
<name>A0A2R5FU82_NOSCO</name>
<sequence length="90" mass="9940">MGLEERLVTKAIGLEQIIAQKVLTLSKEQQQQVLDFIEFLQLKSLTVEFKHHDGTPMSALEAAGDLVGCVDSGPGDLSTNKEYLKRPLTE</sequence>
<gene>
    <name evidence="1" type="ORF">NIES4072_55440</name>
</gene>
<dbReference type="AlphaFoldDB" id="A0A2R5FU82"/>
<dbReference type="Proteomes" id="UP000245124">
    <property type="component" value="Unassembled WGS sequence"/>
</dbReference>
<keyword evidence="2" id="KW-1185">Reference proteome</keyword>
<reference evidence="1 2" key="1">
    <citation type="submission" date="2017-06" db="EMBL/GenBank/DDBJ databases">
        <title>Genome sequencing of cyanobaciteial culture collection at National Institute for Environmental Studies (NIES).</title>
        <authorList>
            <person name="Hirose Y."/>
            <person name="Shimura Y."/>
            <person name="Fujisawa T."/>
            <person name="Nakamura Y."/>
            <person name="Kawachi M."/>
        </authorList>
    </citation>
    <scope>NUCLEOTIDE SEQUENCE [LARGE SCALE GENOMIC DNA]</scope>
    <source>
        <strain evidence="1 2">NIES-4072</strain>
    </source>
</reference>
<comment type="caution">
    <text evidence="1">The sequence shown here is derived from an EMBL/GenBank/DDBJ whole genome shotgun (WGS) entry which is preliminary data.</text>
</comment>
<dbReference type="EMBL" id="BDUD01000001">
    <property type="protein sequence ID" value="GBG21855.1"/>
    <property type="molecule type" value="Genomic_DNA"/>
</dbReference>
<evidence type="ECO:0000313" key="1">
    <source>
        <dbReference type="EMBL" id="GBG21855.1"/>
    </source>
</evidence>
<proteinExistence type="predicted"/>